<keyword evidence="6" id="KW-1185">Reference proteome</keyword>
<dbReference type="Pfam" id="PF03737">
    <property type="entry name" value="RraA-like"/>
    <property type="match status" value="1"/>
</dbReference>
<evidence type="ECO:0000256" key="2">
    <source>
        <dbReference type="ARBA" id="ARBA00016549"/>
    </source>
</evidence>
<evidence type="ECO:0000256" key="3">
    <source>
        <dbReference type="ARBA" id="ARBA00029596"/>
    </source>
</evidence>
<evidence type="ECO:0000256" key="4">
    <source>
        <dbReference type="ARBA" id="ARBA00030169"/>
    </source>
</evidence>
<dbReference type="EMBL" id="BAABKI010000017">
    <property type="protein sequence ID" value="GAA5174368.1"/>
    <property type="molecule type" value="Genomic_DNA"/>
</dbReference>
<accession>A0ABP9RCD4</accession>
<dbReference type="InterPro" id="IPR036704">
    <property type="entry name" value="RraA/RraA-like_sf"/>
</dbReference>
<dbReference type="Gene3D" id="3.50.30.40">
    <property type="entry name" value="Ribonuclease E inhibitor RraA/RraA-like"/>
    <property type="match status" value="1"/>
</dbReference>
<gene>
    <name evidence="5" type="ORF">GCM10023342_15150</name>
</gene>
<dbReference type="PANTHER" id="PTHR33254:SF4">
    <property type="entry name" value="4-HYDROXY-4-METHYL-2-OXOGLUTARATE ALDOLASE 3-RELATED"/>
    <property type="match status" value="1"/>
</dbReference>
<comment type="caution">
    <text evidence="5">The sequence shown here is derived from an EMBL/GenBank/DDBJ whole genome shotgun (WGS) entry which is preliminary data.</text>
</comment>
<evidence type="ECO:0000256" key="1">
    <source>
        <dbReference type="ARBA" id="ARBA00001968"/>
    </source>
</evidence>
<dbReference type="Proteomes" id="UP001500074">
    <property type="component" value="Unassembled WGS sequence"/>
</dbReference>
<protein>
    <recommendedName>
        <fullName evidence="2">Putative 4-hydroxy-4-methyl-2-oxoglutarate aldolase</fullName>
    </recommendedName>
    <alternativeName>
        <fullName evidence="3">Regulator of ribonuclease activity homolog</fullName>
    </alternativeName>
    <alternativeName>
        <fullName evidence="4">RraA-like protein</fullName>
    </alternativeName>
</protein>
<dbReference type="CDD" id="cd16841">
    <property type="entry name" value="RraA_family"/>
    <property type="match status" value="1"/>
</dbReference>
<evidence type="ECO:0000313" key="5">
    <source>
        <dbReference type="EMBL" id="GAA5174368.1"/>
    </source>
</evidence>
<name>A0ABP9RCD4_9GAMM</name>
<proteinExistence type="predicted"/>
<sequence length="229" mass="24997">MIADDDTTLLVQVRERLTSSLIGDILDNLGYRQQFLPPRIRALDPDKPLAGRAMPVLESDYLTPEDASSVNPLGLKPFGLMLEALDDLRPDEVYIASGSSPRYALWGGLMTLRALQLGAAGAVLNGYSRDTREILPTAFPVFSYGSYGQDQGPRGKVIDYRVPIEIEGVRVDPGDLLFGDVDGVVVIPQAIEQETIARALQKSDAEDQVRDAILQGMSTVEAFRTFGVM</sequence>
<dbReference type="SUPFAM" id="SSF89562">
    <property type="entry name" value="RraA-like"/>
    <property type="match status" value="1"/>
</dbReference>
<organism evidence="5 6">
    <name type="scientific">Modicisalibacter zincidurans</name>
    <dbReference type="NCBI Taxonomy" id="1178777"/>
    <lineage>
        <taxon>Bacteria</taxon>
        <taxon>Pseudomonadati</taxon>
        <taxon>Pseudomonadota</taxon>
        <taxon>Gammaproteobacteria</taxon>
        <taxon>Oceanospirillales</taxon>
        <taxon>Halomonadaceae</taxon>
        <taxon>Modicisalibacter</taxon>
    </lineage>
</organism>
<reference evidence="6" key="1">
    <citation type="journal article" date="2019" name="Int. J. Syst. Evol. Microbiol.">
        <title>The Global Catalogue of Microorganisms (GCM) 10K type strain sequencing project: providing services to taxonomists for standard genome sequencing and annotation.</title>
        <authorList>
            <consortium name="The Broad Institute Genomics Platform"/>
            <consortium name="The Broad Institute Genome Sequencing Center for Infectious Disease"/>
            <person name="Wu L."/>
            <person name="Ma J."/>
        </authorList>
    </citation>
    <scope>NUCLEOTIDE SEQUENCE [LARGE SCALE GENOMIC DNA]</scope>
    <source>
        <strain evidence="6">JCM 18472</strain>
    </source>
</reference>
<dbReference type="PANTHER" id="PTHR33254">
    <property type="entry name" value="4-HYDROXY-4-METHYL-2-OXOGLUTARATE ALDOLASE 3-RELATED"/>
    <property type="match status" value="1"/>
</dbReference>
<dbReference type="RefSeq" id="WP_051907468.1">
    <property type="nucleotide sequence ID" value="NZ_BAABKI010000017.1"/>
</dbReference>
<comment type="cofactor">
    <cofactor evidence="1">
        <name>a divalent metal cation</name>
        <dbReference type="ChEBI" id="CHEBI:60240"/>
    </cofactor>
</comment>
<evidence type="ECO:0000313" key="6">
    <source>
        <dbReference type="Proteomes" id="UP001500074"/>
    </source>
</evidence>
<dbReference type="InterPro" id="IPR005493">
    <property type="entry name" value="RraA/RraA-like"/>
</dbReference>